<sequence length="89" mass="9680">MLLWRLVAAALICVALFLGGYAKGRSDGRVEVLKDTVKAYQKRNDVDATVKNMDAAALCVELGGVRDECEQLRRLDAAAEDQQSGAPRD</sequence>
<gene>
    <name evidence="1" type="ORF">SAMN05428953_12642</name>
</gene>
<name>A0A1G9H292_9HYPH</name>
<protein>
    <submittedName>
        <fullName evidence="1">Uncharacterized protein</fullName>
    </submittedName>
</protein>
<dbReference type="AlphaFoldDB" id="A0A1G9H292"/>
<organism evidence="1 2">
    <name type="scientific">Mesorhizobium muleiense</name>
    <dbReference type="NCBI Taxonomy" id="1004279"/>
    <lineage>
        <taxon>Bacteria</taxon>
        <taxon>Pseudomonadati</taxon>
        <taxon>Pseudomonadota</taxon>
        <taxon>Alphaproteobacteria</taxon>
        <taxon>Hyphomicrobiales</taxon>
        <taxon>Phyllobacteriaceae</taxon>
        <taxon>Mesorhizobium</taxon>
    </lineage>
</organism>
<keyword evidence="2" id="KW-1185">Reference proteome</keyword>
<proteinExistence type="predicted"/>
<evidence type="ECO:0000313" key="2">
    <source>
        <dbReference type="Proteomes" id="UP000198894"/>
    </source>
</evidence>
<evidence type="ECO:0000313" key="1">
    <source>
        <dbReference type="EMBL" id="SDL06914.1"/>
    </source>
</evidence>
<dbReference type="EMBL" id="FNEE01000026">
    <property type="protein sequence ID" value="SDL06914.1"/>
    <property type="molecule type" value="Genomic_DNA"/>
</dbReference>
<dbReference type="Proteomes" id="UP000198894">
    <property type="component" value="Unassembled WGS sequence"/>
</dbReference>
<reference evidence="2" key="1">
    <citation type="submission" date="2016-10" db="EMBL/GenBank/DDBJ databases">
        <authorList>
            <person name="Varghese N."/>
            <person name="Submissions S."/>
        </authorList>
    </citation>
    <scope>NUCLEOTIDE SEQUENCE [LARGE SCALE GENOMIC DNA]</scope>
    <source>
        <strain evidence="2">CGMCC 1.11022</strain>
    </source>
</reference>
<accession>A0A1G9H292</accession>